<feature type="repeat" description="WD" evidence="5">
    <location>
        <begin position="332"/>
        <end position="363"/>
    </location>
</feature>
<evidence type="ECO:0000256" key="2">
    <source>
        <dbReference type="ARBA" id="ARBA00022737"/>
    </source>
</evidence>
<dbReference type="OrthoDB" id="361494at2759"/>
<comment type="caution">
    <text evidence="7">The sequence shown here is derived from an EMBL/GenBank/DDBJ whole genome shotgun (WGS) entry which is preliminary data.</text>
</comment>
<protein>
    <submittedName>
        <fullName evidence="7">Uncharacterized protein</fullName>
    </submittedName>
</protein>
<feature type="repeat" description="WD" evidence="5">
    <location>
        <begin position="101"/>
        <end position="134"/>
    </location>
</feature>
<dbReference type="InterPro" id="IPR019775">
    <property type="entry name" value="WD40_repeat_CS"/>
</dbReference>
<dbReference type="Proteomes" id="UP001140217">
    <property type="component" value="Unassembled WGS sequence"/>
</dbReference>
<dbReference type="Gene3D" id="2.130.10.10">
    <property type="entry name" value="YVTN repeat-like/Quinoprotein amine dehydrogenase"/>
    <property type="match status" value="1"/>
</dbReference>
<dbReference type="InterPro" id="IPR001680">
    <property type="entry name" value="WD40_rpt"/>
</dbReference>
<dbReference type="GO" id="GO:0031464">
    <property type="term" value="C:Cul4A-RING E3 ubiquitin ligase complex"/>
    <property type="evidence" value="ECO:0007669"/>
    <property type="project" value="TreeGrafter"/>
</dbReference>
<keyword evidence="4" id="KW-0234">DNA repair</keyword>
<accession>A0A9W8H8U1</accession>
<dbReference type="PROSITE" id="PS50294">
    <property type="entry name" value="WD_REPEATS_REGION"/>
    <property type="match status" value="3"/>
</dbReference>
<dbReference type="PANTHER" id="PTHR46202:SF1">
    <property type="entry name" value="DNA EXCISION REPAIR PROTEIN ERCC-8"/>
    <property type="match status" value="1"/>
</dbReference>
<reference evidence="7" key="1">
    <citation type="submission" date="2022-07" db="EMBL/GenBank/DDBJ databases">
        <title>Phylogenomic reconstructions and comparative analyses of Kickxellomycotina fungi.</title>
        <authorList>
            <person name="Reynolds N.K."/>
            <person name="Stajich J.E."/>
            <person name="Barry K."/>
            <person name="Grigoriev I.V."/>
            <person name="Crous P."/>
            <person name="Smith M.E."/>
        </authorList>
    </citation>
    <scope>NUCLEOTIDE SEQUENCE</scope>
    <source>
        <strain evidence="7">NBRC 105414</strain>
    </source>
</reference>
<dbReference type="AlphaFoldDB" id="A0A9W8H8U1"/>
<dbReference type="GO" id="GO:0000109">
    <property type="term" value="C:nucleotide-excision repair complex"/>
    <property type="evidence" value="ECO:0007669"/>
    <property type="project" value="TreeGrafter"/>
</dbReference>
<name>A0A9W8H8U1_9FUNG</name>
<keyword evidence="2" id="KW-0677">Repeat</keyword>
<evidence type="ECO:0000256" key="6">
    <source>
        <dbReference type="SAM" id="MobiDB-lite"/>
    </source>
</evidence>
<keyword evidence="1 5" id="KW-0853">WD repeat</keyword>
<feature type="region of interest" description="Disordered" evidence="6">
    <location>
        <begin position="369"/>
        <end position="397"/>
    </location>
</feature>
<evidence type="ECO:0000313" key="7">
    <source>
        <dbReference type="EMBL" id="KAJ2780297.1"/>
    </source>
</evidence>
<dbReference type="EMBL" id="JANBUL010000143">
    <property type="protein sequence ID" value="KAJ2780297.1"/>
    <property type="molecule type" value="Genomic_DNA"/>
</dbReference>
<dbReference type="InterPro" id="IPR015943">
    <property type="entry name" value="WD40/YVTN_repeat-like_dom_sf"/>
</dbReference>
<evidence type="ECO:0000256" key="1">
    <source>
        <dbReference type="ARBA" id="ARBA00022574"/>
    </source>
</evidence>
<keyword evidence="3" id="KW-0227">DNA damage</keyword>
<sequence length="397" mass="40111">MDQAAAVDIVRARARGARHSLAARVVGALALAEDRRLARAHTGAVCSVAVGGAQGRWLLSAGADASVQLFDLDSSGGGGDRDGDGGAGVRLVGAARSVPARGGHARIVSSVAWYPVDGGLFTTGALDGTVRVWDAATLEEACRFDAGARVRDQALSPTGAHALVAAAAESPYVRLGDLRTGAFAQSLPAQQAGGTAVAWSPRDPYALASAGVDGSVRLWDVRRAAPHLADLGGAGPAHAGGACGLLFAPGGQRVVSVGADHVIRVWDLAAPQSPTAEFPGAASTAAAGNRLAYAPVGKCELALAGGDILFCPRGDAAVAVVDLAGGRQLAPLDGHLAPALCAAWRPARQELYTGGADSNVIAWCAPPHAAPSAGQARLRADAWSDSEPEPEQQQQQQ</sequence>
<dbReference type="GO" id="GO:0006283">
    <property type="term" value="P:transcription-coupled nucleotide-excision repair"/>
    <property type="evidence" value="ECO:0007669"/>
    <property type="project" value="InterPro"/>
</dbReference>
<dbReference type="Pfam" id="PF00400">
    <property type="entry name" value="WD40"/>
    <property type="match status" value="5"/>
</dbReference>
<proteinExistence type="predicted"/>
<dbReference type="PRINTS" id="PR00320">
    <property type="entry name" value="GPROTEINBRPT"/>
</dbReference>
<evidence type="ECO:0000256" key="5">
    <source>
        <dbReference type="PROSITE-ProRule" id="PRU00221"/>
    </source>
</evidence>
<keyword evidence="8" id="KW-1185">Reference proteome</keyword>
<dbReference type="PROSITE" id="PS00678">
    <property type="entry name" value="WD_REPEATS_1"/>
    <property type="match status" value="2"/>
</dbReference>
<dbReference type="PROSITE" id="PS50082">
    <property type="entry name" value="WD_REPEATS_2"/>
    <property type="match status" value="4"/>
</dbReference>
<dbReference type="InterPro" id="IPR036322">
    <property type="entry name" value="WD40_repeat_dom_sf"/>
</dbReference>
<dbReference type="SMART" id="SM00320">
    <property type="entry name" value="WD40"/>
    <property type="match status" value="5"/>
</dbReference>
<dbReference type="PANTHER" id="PTHR46202">
    <property type="entry name" value="DNA EXCISION REPAIR PROTEIN ERCC-8"/>
    <property type="match status" value="1"/>
</dbReference>
<evidence type="ECO:0000256" key="4">
    <source>
        <dbReference type="ARBA" id="ARBA00023204"/>
    </source>
</evidence>
<evidence type="ECO:0000313" key="8">
    <source>
        <dbReference type="Proteomes" id="UP001140217"/>
    </source>
</evidence>
<feature type="repeat" description="WD" evidence="5">
    <location>
        <begin position="187"/>
        <end position="222"/>
    </location>
</feature>
<dbReference type="InterPro" id="IPR020472">
    <property type="entry name" value="WD40_PAC1"/>
</dbReference>
<dbReference type="InterPro" id="IPR042238">
    <property type="entry name" value="Rad28/ERCC8/Ckn1/ATCSA-1"/>
</dbReference>
<organism evidence="7 8">
    <name type="scientific">Coemansia javaensis</name>
    <dbReference type="NCBI Taxonomy" id="2761396"/>
    <lineage>
        <taxon>Eukaryota</taxon>
        <taxon>Fungi</taxon>
        <taxon>Fungi incertae sedis</taxon>
        <taxon>Zoopagomycota</taxon>
        <taxon>Kickxellomycotina</taxon>
        <taxon>Kickxellomycetes</taxon>
        <taxon>Kickxellales</taxon>
        <taxon>Kickxellaceae</taxon>
        <taxon>Coemansia</taxon>
    </lineage>
</organism>
<dbReference type="GO" id="GO:0043161">
    <property type="term" value="P:proteasome-mediated ubiquitin-dependent protein catabolic process"/>
    <property type="evidence" value="ECO:0007669"/>
    <property type="project" value="TreeGrafter"/>
</dbReference>
<feature type="repeat" description="WD" evidence="5">
    <location>
        <begin position="235"/>
        <end position="276"/>
    </location>
</feature>
<evidence type="ECO:0000256" key="3">
    <source>
        <dbReference type="ARBA" id="ARBA00022763"/>
    </source>
</evidence>
<dbReference type="SUPFAM" id="SSF50978">
    <property type="entry name" value="WD40 repeat-like"/>
    <property type="match status" value="1"/>
</dbReference>
<dbReference type="GO" id="GO:0000209">
    <property type="term" value="P:protein polyubiquitination"/>
    <property type="evidence" value="ECO:0007669"/>
    <property type="project" value="TreeGrafter"/>
</dbReference>
<gene>
    <name evidence="7" type="ORF">H4R18_003533</name>
</gene>